<evidence type="ECO:0000313" key="2">
    <source>
        <dbReference type="Proteomes" id="UP001558613"/>
    </source>
</evidence>
<sequence length="99" mass="11151">MHTWKSEVQMQKSAALFGMVSHQTDFTELTFSMFSSKTDICPKRVPADGCGSNPASIQMRCGSEDLKLHTHHHTSKLHCFTMSPGEGMYLRAFVFHICI</sequence>
<accession>A0ABR3MZN6</accession>
<reference evidence="1 2" key="1">
    <citation type="submission" date="2023-09" db="EMBL/GenBank/DDBJ databases">
        <authorList>
            <person name="Wang M."/>
        </authorList>
    </citation>
    <scope>NUCLEOTIDE SEQUENCE [LARGE SCALE GENOMIC DNA]</scope>
    <source>
        <strain evidence="1">GT-2023</strain>
        <tissue evidence="1">Liver</tissue>
    </source>
</reference>
<organism evidence="1 2">
    <name type="scientific">Cirrhinus molitorella</name>
    <name type="common">mud carp</name>
    <dbReference type="NCBI Taxonomy" id="172907"/>
    <lineage>
        <taxon>Eukaryota</taxon>
        <taxon>Metazoa</taxon>
        <taxon>Chordata</taxon>
        <taxon>Craniata</taxon>
        <taxon>Vertebrata</taxon>
        <taxon>Euteleostomi</taxon>
        <taxon>Actinopterygii</taxon>
        <taxon>Neopterygii</taxon>
        <taxon>Teleostei</taxon>
        <taxon>Ostariophysi</taxon>
        <taxon>Cypriniformes</taxon>
        <taxon>Cyprinidae</taxon>
        <taxon>Labeoninae</taxon>
        <taxon>Labeonini</taxon>
        <taxon>Cirrhinus</taxon>
    </lineage>
</organism>
<name>A0ABR3MZN6_9TELE</name>
<keyword evidence="2" id="KW-1185">Reference proteome</keyword>
<protein>
    <submittedName>
        <fullName evidence="1">Uncharacterized protein</fullName>
    </submittedName>
</protein>
<evidence type="ECO:0000313" key="1">
    <source>
        <dbReference type="EMBL" id="KAL1270094.1"/>
    </source>
</evidence>
<proteinExistence type="predicted"/>
<gene>
    <name evidence="1" type="ORF">QQF64_032383</name>
</gene>
<dbReference type="Proteomes" id="UP001558613">
    <property type="component" value="Unassembled WGS sequence"/>
</dbReference>
<dbReference type="EMBL" id="JAYMGO010000008">
    <property type="protein sequence ID" value="KAL1270094.1"/>
    <property type="molecule type" value="Genomic_DNA"/>
</dbReference>
<comment type="caution">
    <text evidence="1">The sequence shown here is derived from an EMBL/GenBank/DDBJ whole genome shotgun (WGS) entry which is preliminary data.</text>
</comment>